<comment type="function">
    <text evidence="1">Part of the ABC transporter FtsEX involved in cellular division. Important for assembly or stability of the septal ring.</text>
</comment>
<dbReference type="InterPro" id="IPR017871">
    <property type="entry name" value="ABC_transporter-like_CS"/>
</dbReference>
<comment type="caution">
    <text evidence="8">The sequence shown here is derived from an EMBL/GenBank/DDBJ whole genome shotgun (WGS) entry which is preliminary data.</text>
</comment>
<dbReference type="Pfam" id="PF00005">
    <property type="entry name" value="ABC_tran"/>
    <property type="match status" value="1"/>
</dbReference>
<accession>A0AA41YV19</accession>
<dbReference type="PROSITE" id="PS50893">
    <property type="entry name" value="ABC_TRANSPORTER_2"/>
    <property type="match status" value="1"/>
</dbReference>
<reference evidence="8" key="2">
    <citation type="submission" date="2022-10" db="EMBL/GenBank/DDBJ databases">
        <authorList>
            <person name="Trinh H.N."/>
        </authorList>
    </citation>
    <scope>NUCLEOTIDE SEQUENCE</scope>
    <source>
        <strain evidence="8">RN2-1</strain>
    </source>
</reference>
<dbReference type="SMART" id="SM00382">
    <property type="entry name" value="AAA"/>
    <property type="match status" value="1"/>
</dbReference>
<dbReference type="GO" id="GO:0005886">
    <property type="term" value="C:plasma membrane"/>
    <property type="evidence" value="ECO:0007669"/>
    <property type="project" value="TreeGrafter"/>
</dbReference>
<dbReference type="InterPro" id="IPR015854">
    <property type="entry name" value="ABC_transpr_LolD-like"/>
</dbReference>
<keyword evidence="4" id="KW-0813">Transport</keyword>
<evidence type="ECO:0000256" key="2">
    <source>
        <dbReference type="ARBA" id="ARBA00005417"/>
    </source>
</evidence>
<dbReference type="EMBL" id="JAPDNT010000027">
    <property type="protein sequence ID" value="MCW3476995.1"/>
    <property type="molecule type" value="Genomic_DNA"/>
</dbReference>
<dbReference type="RefSeq" id="WP_264715854.1">
    <property type="nucleotide sequence ID" value="NZ_JAPDNT010000027.1"/>
</dbReference>
<organism evidence="8 9">
    <name type="scientific">Limobrevibacterium gyesilva</name>
    <dbReference type="NCBI Taxonomy" id="2991712"/>
    <lineage>
        <taxon>Bacteria</taxon>
        <taxon>Pseudomonadati</taxon>
        <taxon>Pseudomonadota</taxon>
        <taxon>Alphaproteobacteria</taxon>
        <taxon>Acetobacterales</taxon>
        <taxon>Acetobacteraceae</taxon>
        <taxon>Limobrevibacterium</taxon>
    </lineage>
</organism>
<comment type="similarity">
    <text evidence="2">Belongs to the ABC transporter superfamily.</text>
</comment>
<dbReference type="AlphaFoldDB" id="A0AA41YV19"/>
<reference evidence="8" key="1">
    <citation type="submission" date="2022-09" db="EMBL/GenBank/DDBJ databases">
        <title>Rhodovastum sp. nov. RN2-1 isolated from soil in Seongnam, South Korea.</title>
        <authorList>
            <person name="Le N.T."/>
        </authorList>
    </citation>
    <scope>NUCLEOTIDE SEQUENCE</scope>
    <source>
        <strain evidence="8">RN2-1</strain>
    </source>
</reference>
<dbReference type="PANTHER" id="PTHR24220:SF470">
    <property type="entry name" value="CELL DIVISION ATP-BINDING PROTEIN FTSE"/>
    <property type="match status" value="1"/>
</dbReference>
<keyword evidence="6 8" id="KW-0067">ATP-binding</keyword>
<dbReference type="CDD" id="cd03255">
    <property type="entry name" value="ABC_MJ0796_LolCDE_FtsE"/>
    <property type="match status" value="1"/>
</dbReference>
<evidence type="ECO:0000259" key="7">
    <source>
        <dbReference type="PROSITE" id="PS50893"/>
    </source>
</evidence>
<dbReference type="Proteomes" id="UP001165679">
    <property type="component" value="Unassembled WGS sequence"/>
</dbReference>
<evidence type="ECO:0000256" key="3">
    <source>
        <dbReference type="ARBA" id="ARBA00020019"/>
    </source>
</evidence>
<gene>
    <name evidence="8" type="ORF">OL599_20720</name>
</gene>
<evidence type="ECO:0000256" key="5">
    <source>
        <dbReference type="ARBA" id="ARBA00022741"/>
    </source>
</evidence>
<dbReference type="SUPFAM" id="SSF52540">
    <property type="entry name" value="P-loop containing nucleoside triphosphate hydrolases"/>
    <property type="match status" value="1"/>
</dbReference>
<sequence>MIRLDGVGLHYSQGWRPGSQSGSSPGPEVLRDLTCIVPEGGFRWLLGPSGAGKSSLLRLLHLAVRPTSGRLTLLGADIGRTHRRELPSLRRRIGMVFQDFSLLPHLSAYDNVALPLRIAGRAEGQIRSDVIEMLRWVGLGRKAASRPAELSGGEQQRVAIARAVVGRPSLLLADEPTGNLDEVQAERLMILLKEMNRLGATVIVATHNDALVARHPGRALRLDHGRLVDNG</sequence>
<dbReference type="InterPro" id="IPR027417">
    <property type="entry name" value="P-loop_NTPase"/>
</dbReference>
<evidence type="ECO:0000313" key="8">
    <source>
        <dbReference type="EMBL" id="MCW3476995.1"/>
    </source>
</evidence>
<dbReference type="PROSITE" id="PS00211">
    <property type="entry name" value="ABC_TRANSPORTER_1"/>
    <property type="match status" value="1"/>
</dbReference>
<dbReference type="GO" id="GO:0005524">
    <property type="term" value="F:ATP binding"/>
    <property type="evidence" value="ECO:0007669"/>
    <property type="project" value="UniProtKB-KW"/>
</dbReference>
<evidence type="ECO:0000256" key="1">
    <source>
        <dbReference type="ARBA" id="ARBA00002579"/>
    </source>
</evidence>
<dbReference type="PANTHER" id="PTHR24220">
    <property type="entry name" value="IMPORT ATP-BINDING PROTEIN"/>
    <property type="match status" value="1"/>
</dbReference>
<dbReference type="FunFam" id="3.40.50.300:FF:000056">
    <property type="entry name" value="Cell division ATP-binding protein FtsE"/>
    <property type="match status" value="1"/>
</dbReference>
<protein>
    <recommendedName>
        <fullName evidence="3">Cell division ATP-binding protein FtsE</fullName>
    </recommendedName>
</protein>
<dbReference type="GO" id="GO:0022857">
    <property type="term" value="F:transmembrane transporter activity"/>
    <property type="evidence" value="ECO:0007669"/>
    <property type="project" value="TreeGrafter"/>
</dbReference>
<keyword evidence="5" id="KW-0547">Nucleotide-binding</keyword>
<feature type="domain" description="ABC transporter" evidence="7">
    <location>
        <begin position="2"/>
        <end position="231"/>
    </location>
</feature>
<evidence type="ECO:0000256" key="6">
    <source>
        <dbReference type="ARBA" id="ARBA00022840"/>
    </source>
</evidence>
<dbReference type="InterPro" id="IPR017911">
    <property type="entry name" value="MacB-like_ATP-bd"/>
</dbReference>
<evidence type="ECO:0000313" key="9">
    <source>
        <dbReference type="Proteomes" id="UP001165679"/>
    </source>
</evidence>
<proteinExistence type="inferred from homology"/>
<dbReference type="GO" id="GO:0016887">
    <property type="term" value="F:ATP hydrolysis activity"/>
    <property type="evidence" value="ECO:0007669"/>
    <property type="project" value="InterPro"/>
</dbReference>
<name>A0AA41YV19_9PROT</name>
<evidence type="ECO:0000256" key="4">
    <source>
        <dbReference type="ARBA" id="ARBA00022448"/>
    </source>
</evidence>
<keyword evidence="9" id="KW-1185">Reference proteome</keyword>
<dbReference type="InterPro" id="IPR003593">
    <property type="entry name" value="AAA+_ATPase"/>
</dbReference>
<dbReference type="Gene3D" id="3.40.50.300">
    <property type="entry name" value="P-loop containing nucleotide triphosphate hydrolases"/>
    <property type="match status" value="1"/>
</dbReference>
<dbReference type="InterPro" id="IPR003439">
    <property type="entry name" value="ABC_transporter-like_ATP-bd"/>
</dbReference>